<evidence type="ECO:0000259" key="10">
    <source>
        <dbReference type="Pfam" id="PF17652"/>
    </source>
</evidence>
<dbReference type="AlphaFoldDB" id="A0A2Z6NMH8"/>
<dbReference type="PROSITE" id="PS52008">
    <property type="entry name" value="GH81"/>
    <property type="match status" value="1"/>
</dbReference>
<dbReference type="GO" id="GO:0052861">
    <property type="term" value="F:endo-1,3(4)-beta-glucanase activity"/>
    <property type="evidence" value="ECO:0007669"/>
    <property type="project" value="InterPro"/>
</dbReference>
<evidence type="ECO:0000313" key="11">
    <source>
        <dbReference type="EMBL" id="GAU45608.1"/>
    </source>
</evidence>
<dbReference type="EC" id="3.2.1.39" evidence="3"/>
<protein>
    <recommendedName>
        <fullName evidence="3">glucan endo-1,3-beta-D-glucosidase</fullName>
        <ecNumber evidence="3">3.2.1.39</ecNumber>
    </recommendedName>
</protein>
<feature type="domain" description="Glycosyl hydrolase family 81 C-terminal" evidence="10">
    <location>
        <begin position="75"/>
        <end position="162"/>
    </location>
</feature>
<organism evidence="11 12">
    <name type="scientific">Trifolium subterraneum</name>
    <name type="common">Subterranean clover</name>
    <dbReference type="NCBI Taxonomy" id="3900"/>
    <lineage>
        <taxon>Eukaryota</taxon>
        <taxon>Viridiplantae</taxon>
        <taxon>Streptophyta</taxon>
        <taxon>Embryophyta</taxon>
        <taxon>Tracheophyta</taxon>
        <taxon>Spermatophyta</taxon>
        <taxon>Magnoliopsida</taxon>
        <taxon>eudicotyledons</taxon>
        <taxon>Gunneridae</taxon>
        <taxon>Pentapetalae</taxon>
        <taxon>rosids</taxon>
        <taxon>fabids</taxon>
        <taxon>Fabales</taxon>
        <taxon>Fabaceae</taxon>
        <taxon>Papilionoideae</taxon>
        <taxon>50 kb inversion clade</taxon>
        <taxon>NPAAA clade</taxon>
        <taxon>Hologalegina</taxon>
        <taxon>IRL clade</taxon>
        <taxon>Trifolieae</taxon>
        <taxon>Trifolium</taxon>
    </lineage>
</organism>
<evidence type="ECO:0000259" key="9">
    <source>
        <dbReference type="Pfam" id="PF03639"/>
    </source>
</evidence>
<evidence type="ECO:0000256" key="3">
    <source>
        <dbReference type="ARBA" id="ARBA00012780"/>
    </source>
</evidence>
<name>A0A2Z6NMH8_TRISU</name>
<dbReference type="GO" id="GO:0071555">
    <property type="term" value="P:cell wall organization"/>
    <property type="evidence" value="ECO:0007669"/>
    <property type="project" value="UniProtKB-KW"/>
</dbReference>
<comment type="catalytic activity">
    <reaction evidence="1">
        <text>Hydrolysis of (1-&gt;3)-beta-D-glucosidic linkages in (1-&gt;3)-beta-D-glucans.</text>
        <dbReference type="EC" id="3.2.1.39"/>
    </reaction>
</comment>
<dbReference type="Proteomes" id="UP000242715">
    <property type="component" value="Unassembled WGS sequence"/>
</dbReference>
<keyword evidence="5" id="KW-0119">Carbohydrate metabolism</keyword>
<keyword evidence="8" id="KW-0624">Polysaccharide degradation</keyword>
<accession>A0A2Z6NMH8</accession>
<dbReference type="InterPro" id="IPR005200">
    <property type="entry name" value="Endo-beta-glucanase"/>
</dbReference>
<dbReference type="GO" id="GO:0000272">
    <property type="term" value="P:polysaccharide catabolic process"/>
    <property type="evidence" value="ECO:0007669"/>
    <property type="project" value="UniProtKB-KW"/>
</dbReference>
<dbReference type="InterPro" id="IPR040720">
    <property type="entry name" value="GH81_C"/>
</dbReference>
<evidence type="ECO:0000256" key="7">
    <source>
        <dbReference type="ARBA" id="ARBA00023316"/>
    </source>
</evidence>
<dbReference type="Pfam" id="PF17652">
    <property type="entry name" value="Glyco_hydro81C"/>
    <property type="match status" value="2"/>
</dbReference>
<dbReference type="PANTHER" id="PTHR31983">
    <property type="entry name" value="ENDO-1,3(4)-BETA-GLUCANASE 1"/>
    <property type="match status" value="1"/>
</dbReference>
<dbReference type="Pfam" id="PF03639">
    <property type="entry name" value="Glyco_hydro_81"/>
    <property type="match status" value="1"/>
</dbReference>
<keyword evidence="6" id="KW-0326">Glycosidase</keyword>
<keyword evidence="4" id="KW-0378">Hydrolase</keyword>
<dbReference type="OrthoDB" id="4473401at2759"/>
<evidence type="ECO:0000313" key="12">
    <source>
        <dbReference type="Proteomes" id="UP000242715"/>
    </source>
</evidence>
<sequence>MKLLLFLTEYRWEKRGSGDLLLLANPLHLKLLYDVTMLSDFKYESKDGNLVGVVGDSWFLKTDPVSVTWHSSNGVKKEYHKEIVSALLKDVEKLNSSEITRMSSSYFNGKSIARAARLALIAEEVGLLDVIPKVGKFLKETIEPWLDGTFNENEILYDKNWVELSLNKLVSFLAMLDPDWGRKYKPQAYSLMEDFMNLSTSSNPNYTRLRCFDLYKLHSWAGGLTKFADGRYREGTVEAINAYYSATLIGLA</sequence>
<keyword evidence="12" id="KW-1185">Reference proteome</keyword>
<dbReference type="GO" id="GO:0042973">
    <property type="term" value="F:glucan endo-1,3-beta-D-glucosidase activity"/>
    <property type="evidence" value="ECO:0007669"/>
    <property type="project" value="UniProtKB-EC"/>
</dbReference>
<evidence type="ECO:0000256" key="2">
    <source>
        <dbReference type="ARBA" id="ARBA00010730"/>
    </source>
</evidence>
<feature type="domain" description="Glycosyl hydrolase family 81 C-terminal" evidence="10">
    <location>
        <begin position="171"/>
        <end position="251"/>
    </location>
</feature>
<evidence type="ECO:0000256" key="5">
    <source>
        <dbReference type="ARBA" id="ARBA00023277"/>
    </source>
</evidence>
<dbReference type="InterPro" id="IPR040451">
    <property type="entry name" value="GH81_N"/>
</dbReference>
<reference evidence="12" key="1">
    <citation type="journal article" date="2017" name="Front. Plant Sci.">
        <title>Climate Clever Clovers: New Paradigm to Reduce the Environmental Footprint of Ruminants by Breeding Low Methanogenic Forages Utilizing Haplotype Variation.</title>
        <authorList>
            <person name="Kaur P."/>
            <person name="Appels R."/>
            <person name="Bayer P.E."/>
            <person name="Keeble-Gagnere G."/>
            <person name="Wang J."/>
            <person name="Hirakawa H."/>
            <person name="Shirasawa K."/>
            <person name="Vercoe P."/>
            <person name="Stefanova K."/>
            <person name="Durmic Z."/>
            <person name="Nichols P."/>
            <person name="Revell C."/>
            <person name="Isobe S.N."/>
            <person name="Edwards D."/>
            <person name="Erskine W."/>
        </authorList>
    </citation>
    <scope>NUCLEOTIDE SEQUENCE [LARGE SCALE GENOMIC DNA]</scope>
    <source>
        <strain evidence="12">cv. Daliak</strain>
    </source>
</reference>
<keyword evidence="7" id="KW-0961">Cell wall biogenesis/degradation</keyword>
<dbReference type="PANTHER" id="PTHR31983:SF22">
    <property type="entry name" value="GLUCAN ENDO-1,3-BETA-D-GLUCOSIDASE"/>
    <property type="match status" value="1"/>
</dbReference>
<proteinExistence type="inferred from homology"/>
<gene>
    <name evidence="11" type="ORF">TSUD_285770</name>
</gene>
<evidence type="ECO:0000256" key="1">
    <source>
        <dbReference type="ARBA" id="ARBA00000382"/>
    </source>
</evidence>
<evidence type="ECO:0000256" key="8">
    <source>
        <dbReference type="ARBA" id="ARBA00023326"/>
    </source>
</evidence>
<feature type="domain" description="Glycosyl hydrolase family 81 N-terminal" evidence="9">
    <location>
        <begin position="9"/>
        <end position="68"/>
    </location>
</feature>
<evidence type="ECO:0000256" key="6">
    <source>
        <dbReference type="ARBA" id="ARBA00023295"/>
    </source>
</evidence>
<evidence type="ECO:0000256" key="4">
    <source>
        <dbReference type="ARBA" id="ARBA00022801"/>
    </source>
</evidence>
<comment type="similarity">
    <text evidence="2">Belongs to the glycosyl hydrolase 81 family.</text>
</comment>
<dbReference type="EMBL" id="DF974134">
    <property type="protein sequence ID" value="GAU45608.1"/>
    <property type="molecule type" value="Genomic_DNA"/>
</dbReference>